<accession>A0ABU0U1S4</accession>
<evidence type="ECO:0000313" key="2">
    <source>
        <dbReference type="Proteomes" id="UP001244640"/>
    </source>
</evidence>
<organism evidence="1 2">
    <name type="scientific">Sphingobacterium zeae</name>
    <dbReference type="NCBI Taxonomy" id="1776859"/>
    <lineage>
        <taxon>Bacteria</taxon>
        <taxon>Pseudomonadati</taxon>
        <taxon>Bacteroidota</taxon>
        <taxon>Sphingobacteriia</taxon>
        <taxon>Sphingobacteriales</taxon>
        <taxon>Sphingobacteriaceae</taxon>
        <taxon>Sphingobacterium</taxon>
    </lineage>
</organism>
<dbReference type="Proteomes" id="UP001244640">
    <property type="component" value="Unassembled WGS sequence"/>
</dbReference>
<name>A0ABU0U1S4_9SPHI</name>
<protein>
    <submittedName>
        <fullName evidence="1">Uncharacterized protein</fullName>
    </submittedName>
</protein>
<gene>
    <name evidence="1" type="ORF">QE382_000889</name>
</gene>
<evidence type="ECO:0000313" key="1">
    <source>
        <dbReference type="EMBL" id="MDQ1148905.1"/>
    </source>
</evidence>
<comment type="caution">
    <text evidence="1">The sequence shown here is derived from an EMBL/GenBank/DDBJ whole genome shotgun (WGS) entry which is preliminary data.</text>
</comment>
<keyword evidence="2" id="KW-1185">Reference proteome</keyword>
<dbReference type="EMBL" id="JAUTBA010000001">
    <property type="protein sequence ID" value="MDQ1148905.1"/>
    <property type="molecule type" value="Genomic_DNA"/>
</dbReference>
<reference evidence="1 2" key="1">
    <citation type="submission" date="2023-07" db="EMBL/GenBank/DDBJ databases">
        <title>Functional and genomic diversity of the sorghum phyllosphere microbiome.</title>
        <authorList>
            <person name="Shade A."/>
        </authorList>
    </citation>
    <scope>NUCLEOTIDE SEQUENCE [LARGE SCALE GENOMIC DNA]</scope>
    <source>
        <strain evidence="1 2">SORGH_AS_0892</strain>
    </source>
</reference>
<proteinExistence type="predicted"/>
<sequence length="51" mass="6214">MLNIFYFLQKKVSKEKLKPYFVHVNLKKQIKKIKANCLRGSKTEKIEQFRK</sequence>